<dbReference type="Gene3D" id="1.10.150.240">
    <property type="entry name" value="Putative phosphatase, domain 2"/>
    <property type="match status" value="1"/>
</dbReference>
<dbReference type="InterPro" id="IPR023198">
    <property type="entry name" value="PGP-like_dom2"/>
</dbReference>
<reference evidence="1" key="1">
    <citation type="journal article" date="2021" name="PeerJ">
        <title>Extensive microbial diversity within the chicken gut microbiome revealed by metagenomics and culture.</title>
        <authorList>
            <person name="Gilroy R."/>
            <person name="Ravi A."/>
            <person name="Getino M."/>
            <person name="Pursley I."/>
            <person name="Horton D.L."/>
            <person name="Alikhan N.F."/>
            <person name="Baker D."/>
            <person name="Gharbi K."/>
            <person name="Hall N."/>
            <person name="Watson M."/>
            <person name="Adriaenssens E.M."/>
            <person name="Foster-Nyarko E."/>
            <person name="Jarju S."/>
            <person name="Secka A."/>
            <person name="Antonio M."/>
            <person name="Oren A."/>
            <person name="Chaudhuri R.R."/>
            <person name="La Ragione R."/>
            <person name="Hildebrand F."/>
            <person name="Pallen M.J."/>
        </authorList>
    </citation>
    <scope>NUCLEOTIDE SEQUENCE</scope>
    <source>
        <strain evidence="1">MalCec1-1739</strain>
    </source>
</reference>
<dbReference type="Pfam" id="PF13419">
    <property type="entry name" value="HAD_2"/>
    <property type="match status" value="1"/>
</dbReference>
<comment type="caution">
    <text evidence="1">The sequence shown here is derived from an EMBL/GenBank/DDBJ whole genome shotgun (WGS) entry which is preliminary data.</text>
</comment>
<evidence type="ECO:0000313" key="2">
    <source>
        <dbReference type="Proteomes" id="UP000787625"/>
    </source>
</evidence>
<dbReference type="AlphaFoldDB" id="A0A9D2UJG5"/>
<dbReference type="PANTHER" id="PTHR43434">
    <property type="entry name" value="PHOSPHOGLYCOLATE PHOSPHATASE"/>
    <property type="match status" value="1"/>
</dbReference>
<dbReference type="SFLD" id="SFLDS00003">
    <property type="entry name" value="Haloacid_Dehalogenase"/>
    <property type="match status" value="1"/>
</dbReference>
<dbReference type="NCBIfam" id="TIGR01549">
    <property type="entry name" value="HAD-SF-IA-v1"/>
    <property type="match status" value="1"/>
</dbReference>
<proteinExistence type="predicted"/>
<dbReference type="SUPFAM" id="SSF56784">
    <property type="entry name" value="HAD-like"/>
    <property type="match status" value="1"/>
</dbReference>
<dbReference type="EMBL" id="DWUP01000160">
    <property type="protein sequence ID" value="HJD53426.1"/>
    <property type="molecule type" value="Genomic_DNA"/>
</dbReference>
<dbReference type="InterPro" id="IPR036412">
    <property type="entry name" value="HAD-like_sf"/>
</dbReference>
<dbReference type="InterPro" id="IPR006439">
    <property type="entry name" value="HAD-SF_hydro_IA"/>
</dbReference>
<dbReference type="Proteomes" id="UP000787625">
    <property type="component" value="Unassembled WGS sequence"/>
</dbReference>
<name>A0A9D2UJG5_9BACT</name>
<keyword evidence="1" id="KW-0378">Hydrolase</keyword>
<organism evidence="1 2">
    <name type="scientific">Candidatus Avibacteroides avistercoris</name>
    <dbReference type="NCBI Taxonomy" id="2840690"/>
    <lineage>
        <taxon>Bacteria</taxon>
        <taxon>Pseudomonadati</taxon>
        <taxon>Bacteroidota</taxon>
        <taxon>Bacteroidia</taxon>
        <taxon>Bacteroidales</taxon>
        <taxon>Bacteroidaceae</taxon>
        <taxon>Bacteroidaceae incertae sedis</taxon>
        <taxon>Candidatus Avibacteroides</taxon>
    </lineage>
</organism>
<dbReference type="Gene3D" id="3.40.50.1000">
    <property type="entry name" value="HAD superfamily/HAD-like"/>
    <property type="match status" value="1"/>
</dbReference>
<sequence>MKHYRYLLFDLDGTLTDSAPGILRSAAYALEHFGIMVSDLDTLYPFVGPPLEDSFIEFYNFSEEDAHRAVEIYHDRYERIGVYENAPYDGAAECLHRLREMGYILALATSKPIDMTDVVLDRFGLRRYFDFIGARDNEGLMHTKADVIDHVTASLGIKDKSEAVMIGDRKYDIQGAKATGLDSIGVLFGYGSRDELLTAGADHLAEDYDSLLRLLSDTH</sequence>
<dbReference type="InterPro" id="IPR023214">
    <property type="entry name" value="HAD_sf"/>
</dbReference>
<accession>A0A9D2UJG5</accession>
<dbReference type="InterPro" id="IPR050155">
    <property type="entry name" value="HAD-like_hydrolase_sf"/>
</dbReference>
<dbReference type="GO" id="GO:0005829">
    <property type="term" value="C:cytosol"/>
    <property type="evidence" value="ECO:0007669"/>
    <property type="project" value="TreeGrafter"/>
</dbReference>
<gene>
    <name evidence="1" type="ORF">IAA93_06855</name>
</gene>
<reference evidence="1" key="2">
    <citation type="submission" date="2021-04" db="EMBL/GenBank/DDBJ databases">
        <authorList>
            <person name="Gilroy R."/>
        </authorList>
    </citation>
    <scope>NUCLEOTIDE SEQUENCE</scope>
    <source>
        <strain evidence="1">MalCec1-1739</strain>
    </source>
</reference>
<dbReference type="SFLD" id="SFLDG01135">
    <property type="entry name" value="C1.5.6:_HAD__Beta-PGM__Phospha"/>
    <property type="match status" value="1"/>
</dbReference>
<dbReference type="PANTHER" id="PTHR43434:SF20">
    <property type="entry name" value="5'-NUCLEOTIDASE"/>
    <property type="match status" value="1"/>
</dbReference>
<dbReference type="SFLD" id="SFLDG01129">
    <property type="entry name" value="C1.5:_HAD__Beta-PGM__Phosphata"/>
    <property type="match status" value="1"/>
</dbReference>
<evidence type="ECO:0000313" key="1">
    <source>
        <dbReference type="EMBL" id="HJD53426.1"/>
    </source>
</evidence>
<protein>
    <submittedName>
        <fullName evidence="1">HAD-IA family hydrolase</fullName>
    </submittedName>
</protein>
<dbReference type="GO" id="GO:0004713">
    <property type="term" value="F:protein tyrosine kinase activity"/>
    <property type="evidence" value="ECO:0007669"/>
    <property type="project" value="TreeGrafter"/>
</dbReference>
<dbReference type="GO" id="GO:0016787">
    <property type="term" value="F:hydrolase activity"/>
    <property type="evidence" value="ECO:0007669"/>
    <property type="project" value="UniProtKB-KW"/>
</dbReference>
<dbReference type="InterPro" id="IPR041492">
    <property type="entry name" value="HAD_2"/>
</dbReference>